<comment type="caution">
    <text evidence="3">The sequence shown here is derived from an EMBL/GenBank/DDBJ whole genome shotgun (WGS) entry which is preliminary data.</text>
</comment>
<proteinExistence type="predicted"/>
<dbReference type="RefSeq" id="WP_307464402.1">
    <property type="nucleotide sequence ID" value="NZ_JAURUR010000002.1"/>
</dbReference>
<organism evidence="3 4">
    <name type="scientific">Deinococcus enclensis</name>
    <dbReference type="NCBI Taxonomy" id="1049582"/>
    <lineage>
        <taxon>Bacteria</taxon>
        <taxon>Thermotogati</taxon>
        <taxon>Deinococcota</taxon>
        <taxon>Deinococci</taxon>
        <taxon>Deinococcales</taxon>
        <taxon>Deinococcaceae</taxon>
        <taxon>Deinococcus</taxon>
    </lineage>
</organism>
<feature type="domain" description="DUF1990" evidence="2">
    <location>
        <begin position="40"/>
        <end position="206"/>
    </location>
</feature>
<gene>
    <name evidence="3" type="ORF">QO006_000859</name>
</gene>
<protein>
    <submittedName>
        <fullName evidence="3">Uncharacterized protein (UPF0548 family)</fullName>
    </submittedName>
</protein>
<reference evidence="3 4" key="1">
    <citation type="submission" date="2023-07" db="EMBL/GenBank/DDBJ databases">
        <title>Genomic Encyclopedia of Type Strains, Phase IV (KMG-IV): sequencing the most valuable type-strain genomes for metagenomic binning, comparative biology and taxonomic classification.</title>
        <authorList>
            <person name="Goeker M."/>
        </authorList>
    </citation>
    <scope>NUCLEOTIDE SEQUENCE [LARGE SCALE GENOMIC DNA]</scope>
    <source>
        <strain evidence="3 4">NIO-1023</strain>
    </source>
</reference>
<evidence type="ECO:0000256" key="1">
    <source>
        <dbReference type="SAM" id="MobiDB-lite"/>
    </source>
</evidence>
<dbReference type="Proteomes" id="UP001232163">
    <property type="component" value="Unassembled WGS sequence"/>
</dbReference>
<dbReference type="InterPro" id="IPR018960">
    <property type="entry name" value="DUF1990"/>
</dbReference>
<keyword evidence="4" id="KW-1185">Reference proteome</keyword>
<accession>A0ABT9MA30</accession>
<sequence length="283" mass="31709">MTAPRVRGPGRPPLYEVQKARLEAFAKAKANFDETRISEYNAGNGWRIDDYETELPGEAPGFAEPHGAFRAATQVLRNYSFPPPWLISGIFVPDTPLEERVMLLRGRFLFLTFWFGARVVNVIDETRLLPDGGQEQVWGYGYRTLEGHFEKGQIDFSVHKHLSTGRVMFRIHAVSQRDFIRNPLYRLGFRIFGRALQRIFAYASMRRIREQVARMLISGATRPLEENPTQVAVPGANVPEGVVEKVQQQAGEVQQAKDAGTDTPPLPEAEKVTGKPSPGSGTS</sequence>
<evidence type="ECO:0000313" key="4">
    <source>
        <dbReference type="Proteomes" id="UP001232163"/>
    </source>
</evidence>
<name>A0ABT9MA30_9DEIO</name>
<dbReference type="Pfam" id="PF09348">
    <property type="entry name" value="DUF1990"/>
    <property type="match status" value="1"/>
</dbReference>
<evidence type="ECO:0000313" key="3">
    <source>
        <dbReference type="EMBL" id="MDP9763442.1"/>
    </source>
</evidence>
<feature type="region of interest" description="Disordered" evidence="1">
    <location>
        <begin position="247"/>
        <end position="283"/>
    </location>
</feature>
<evidence type="ECO:0000259" key="2">
    <source>
        <dbReference type="Pfam" id="PF09348"/>
    </source>
</evidence>
<dbReference type="EMBL" id="JAURUR010000002">
    <property type="protein sequence ID" value="MDP9763442.1"/>
    <property type="molecule type" value="Genomic_DNA"/>
</dbReference>